<comment type="caution">
    <text evidence="1">The sequence shown here is derived from an EMBL/GenBank/DDBJ whole genome shotgun (WGS) entry which is preliminary data.</text>
</comment>
<gene>
    <name evidence="1" type="ORF">ElyMa_002145800</name>
</gene>
<accession>A0AAV4FLL4</accession>
<name>A0AAV4FLL4_9GAST</name>
<evidence type="ECO:0000313" key="2">
    <source>
        <dbReference type="Proteomes" id="UP000762676"/>
    </source>
</evidence>
<sequence>MYFLIRLEPQKSLENILERAQGQRRDIASDGCNRKTTRPTDKEEIALRWSCYKGELGTSFAVSLGGQRAEEVKDALKGAGRTTSSNGPTFVHMEKSNGKLIAERNGDT</sequence>
<proteinExistence type="predicted"/>
<reference evidence="1 2" key="1">
    <citation type="journal article" date="2021" name="Elife">
        <title>Chloroplast acquisition without the gene transfer in kleptoplastic sea slugs, Plakobranchus ocellatus.</title>
        <authorList>
            <person name="Maeda T."/>
            <person name="Takahashi S."/>
            <person name="Yoshida T."/>
            <person name="Shimamura S."/>
            <person name="Takaki Y."/>
            <person name="Nagai Y."/>
            <person name="Toyoda A."/>
            <person name="Suzuki Y."/>
            <person name="Arimoto A."/>
            <person name="Ishii H."/>
            <person name="Satoh N."/>
            <person name="Nishiyama T."/>
            <person name="Hasebe M."/>
            <person name="Maruyama T."/>
            <person name="Minagawa J."/>
            <person name="Obokata J."/>
            <person name="Shigenobu S."/>
        </authorList>
    </citation>
    <scope>NUCLEOTIDE SEQUENCE [LARGE SCALE GENOMIC DNA]</scope>
</reference>
<dbReference type="Proteomes" id="UP000762676">
    <property type="component" value="Unassembled WGS sequence"/>
</dbReference>
<organism evidence="1 2">
    <name type="scientific">Elysia marginata</name>
    <dbReference type="NCBI Taxonomy" id="1093978"/>
    <lineage>
        <taxon>Eukaryota</taxon>
        <taxon>Metazoa</taxon>
        <taxon>Spiralia</taxon>
        <taxon>Lophotrochozoa</taxon>
        <taxon>Mollusca</taxon>
        <taxon>Gastropoda</taxon>
        <taxon>Heterobranchia</taxon>
        <taxon>Euthyneura</taxon>
        <taxon>Panpulmonata</taxon>
        <taxon>Sacoglossa</taxon>
        <taxon>Placobranchoidea</taxon>
        <taxon>Plakobranchidae</taxon>
        <taxon>Elysia</taxon>
    </lineage>
</organism>
<evidence type="ECO:0000313" key="1">
    <source>
        <dbReference type="EMBL" id="GFR73809.1"/>
    </source>
</evidence>
<keyword evidence="2" id="KW-1185">Reference proteome</keyword>
<dbReference type="AlphaFoldDB" id="A0AAV4FLL4"/>
<protein>
    <submittedName>
        <fullName evidence="1">Uncharacterized protein</fullName>
    </submittedName>
</protein>
<dbReference type="EMBL" id="BMAT01004464">
    <property type="protein sequence ID" value="GFR73809.1"/>
    <property type="molecule type" value="Genomic_DNA"/>
</dbReference>